<gene>
    <name evidence="2" type="ORF">SAMN05878391_1133</name>
</gene>
<feature type="domain" description="Bacterial Ig-like" evidence="1">
    <location>
        <begin position="53"/>
        <end position="145"/>
    </location>
</feature>
<keyword evidence="3" id="KW-1185">Reference proteome</keyword>
<dbReference type="OrthoDB" id="2389505at2"/>
<protein>
    <recommendedName>
        <fullName evidence="1">Bacterial Ig-like domain-containing protein</fullName>
    </recommendedName>
</protein>
<evidence type="ECO:0000259" key="1">
    <source>
        <dbReference type="Pfam" id="PF20251"/>
    </source>
</evidence>
<dbReference type="EMBL" id="OBQF01000002">
    <property type="protein sequence ID" value="SOC40794.1"/>
    <property type="molecule type" value="Genomic_DNA"/>
</dbReference>
<organism evidence="2 3">
    <name type="scientific">Salinicoccus kekensis</name>
    <dbReference type="NCBI Taxonomy" id="714307"/>
    <lineage>
        <taxon>Bacteria</taxon>
        <taxon>Bacillati</taxon>
        <taxon>Bacillota</taxon>
        <taxon>Bacilli</taxon>
        <taxon>Bacillales</taxon>
        <taxon>Staphylococcaceae</taxon>
        <taxon>Salinicoccus</taxon>
    </lineage>
</organism>
<dbReference type="Proteomes" id="UP000219412">
    <property type="component" value="Unassembled WGS sequence"/>
</dbReference>
<sequence>MKKYSLLMMMLFIPFILTACITPITPDLLDEPSPRQDLPGSKNDLYMTVGQPEETIIELNIINSGHSLFGYGEFFYIEKKVGSEWYMLAFDDMAFSDFSEFDNYGKVISPGEIDEIIIDLEEYHLTLNSGVYRVVKAFRYHDEENVFWLTDEFKVI</sequence>
<dbReference type="InterPro" id="IPR046878">
    <property type="entry name" value="Big_14"/>
</dbReference>
<name>A0A285UFU3_9STAP</name>
<dbReference type="AlphaFoldDB" id="A0A285UFU3"/>
<accession>A0A285UFU3</accession>
<proteinExistence type="predicted"/>
<dbReference type="RefSeq" id="WP_097039991.1">
    <property type="nucleotide sequence ID" value="NZ_OBQF01000002.1"/>
</dbReference>
<dbReference type="Pfam" id="PF20251">
    <property type="entry name" value="Big_14"/>
    <property type="match status" value="1"/>
</dbReference>
<evidence type="ECO:0000313" key="3">
    <source>
        <dbReference type="Proteomes" id="UP000219412"/>
    </source>
</evidence>
<dbReference type="PROSITE" id="PS51257">
    <property type="entry name" value="PROKAR_LIPOPROTEIN"/>
    <property type="match status" value="1"/>
</dbReference>
<evidence type="ECO:0000313" key="2">
    <source>
        <dbReference type="EMBL" id="SOC40794.1"/>
    </source>
</evidence>
<reference evidence="3" key="1">
    <citation type="submission" date="2017-08" db="EMBL/GenBank/DDBJ databases">
        <authorList>
            <person name="Varghese N."/>
            <person name="Submissions S."/>
        </authorList>
    </citation>
    <scope>NUCLEOTIDE SEQUENCE [LARGE SCALE GENOMIC DNA]</scope>
    <source>
        <strain evidence="3">DSM 23173</strain>
    </source>
</reference>